<dbReference type="SUPFAM" id="SSF140804">
    <property type="entry name" value="YidB-like"/>
    <property type="match status" value="1"/>
</dbReference>
<dbReference type="Proteomes" id="UP000294963">
    <property type="component" value="Unassembled WGS sequence"/>
</dbReference>
<evidence type="ECO:0000313" key="1">
    <source>
        <dbReference type="EMBL" id="TCM61852.1"/>
    </source>
</evidence>
<dbReference type="AlphaFoldDB" id="A0A4R1XGK0"/>
<dbReference type="EMBL" id="SLVJ01000026">
    <property type="protein sequence ID" value="TCM61852.1"/>
    <property type="molecule type" value="Genomic_DNA"/>
</dbReference>
<protein>
    <submittedName>
        <fullName evidence="1">Uncharacterized protein DUF937</fullName>
    </submittedName>
</protein>
<evidence type="ECO:0000313" key="2">
    <source>
        <dbReference type="Proteomes" id="UP000294963"/>
    </source>
</evidence>
<dbReference type="InterPro" id="IPR045372">
    <property type="entry name" value="YidB"/>
</dbReference>
<name>A0A4R1XGK0_ACICA</name>
<comment type="caution">
    <text evidence="1">The sequence shown here is derived from an EMBL/GenBank/DDBJ whole genome shotgun (WGS) entry which is preliminary data.</text>
</comment>
<gene>
    <name evidence="1" type="ORF">EC844_1266</name>
</gene>
<organism evidence="1 2">
    <name type="scientific">Acinetobacter calcoaceticus</name>
    <dbReference type="NCBI Taxonomy" id="471"/>
    <lineage>
        <taxon>Bacteria</taxon>
        <taxon>Pseudomonadati</taxon>
        <taxon>Pseudomonadota</taxon>
        <taxon>Gammaproteobacteria</taxon>
        <taxon>Moraxellales</taxon>
        <taxon>Moraxellaceae</taxon>
        <taxon>Acinetobacter</taxon>
        <taxon>Acinetobacter calcoaceticus/baumannii complex</taxon>
    </lineage>
</organism>
<accession>A0A4R1XGK0</accession>
<dbReference type="Pfam" id="PF20159">
    <property type="entry name" value="YidB"/>
    <property type="match status" value="1"/>
</dbReference>
<dbReference type="InterPro" id="IPR027405">
    <property type="entry name" value="YidB-like"/>
</dbReference>
<dbReference type="Gene3D" id="1.10.10.690">
    <property type="entry name" value="YidB-like"/>
    <property type="match status" value="1"/>
</dbReference>
<proteinExistence type="predicted"/>
<reference evidence="1 2" key="1">
    <citation type="submission" date="2019-03" db="EMBL/GenBank/DDBJ databases">
        <title>Genomic analyses of the natural microbiome of Caenorhabditis elegans.</title>
        <authorList>
            <person name="Samuel B."/>
        </authorList>
    </citation>
    <scope>NUCLEOTIDE SEQUENCE [LARGE SCALE GENOMIC DNA]</scope>
    <source>
        <strain evidence="1 2">JUb89</strain>
    </source>
</reference>
<sequence length="99" mass="10702">MISSLQSAGLGEQLQQWLDPNQSNTEVPVEQVQNLFQADEVQQVADQAQVPTQQVYSAISSVLPQIVDALTPQGAQTNQAEANQDVGSVMSMLSSFLKK</sequence>
<keyword evidence="2" id="KW-1185">Reference proteome</keyword>